<name>A0A6A6VAZ3_9PLEO</name>
<proteinExistence type="predicted"/>
<feature type="compositionally biased region" description="Basic and acidic residues" evidence="1">
    <location>
        <begin position="343"/>
        <end position="360"/>
    </location>
</feature>
<feature type="compositionally biased region" description="Polar residues" evidence="1">
    <location>
        <begin position="8"/>
        <end position="25"/>
    </location>
</feature>
<reference evidence="2" key="1">
    <citation type="journal article" date="2020" name="Stud. Mycol.">
        <title>101 Dothideomycetes genomes: a test case for predicting lifestyles and emergence of pathogens.</title>
        <authorList>
            <person name="Haridas S."/>
            <person name="Albert R."/>
            <person name="Binder M."/>
            <person name="Bloem J."/>
            <person name="Labutti K."/>
            <person name="Salamov A."/>
            <person name="Andreopoulos B."/>
            <person name="Baker S."/>
            <person name="Barry K."/>
            <person name="Bills G."/>
            <person name="Bluhm B."/>
            <person name="Cannon C."/>
            <person name="Castanera R."/>
            <person name="Culley D."/>
            <person name="Daum C."/>
            <person name="Ezra D."/>
            <person name="Gonzalez J."/>
            <person name="Henrissat B."/>
            <person name="Kuo A."/>
            <person name="Liang C."/>
            <person name="Lipzen A."/>
            <person name="Lutzoni F."/>
            <person name="Magnuson J."/>
            <person name="Mondo S."/>
            <person name="Nolan M."/>
            <person name="Ohm R."/>
            <person name="Pangilinan J."/>
            <person name="Park H.-J."/>
            <person name="Ramirez L."/>
            <person name="Alfaro M."/>
            <person name="Sun H."/>
            <person name="Tritt A."/>
            <person name="Yoshinaga Y."/>
            <person name="Zwiers L.-H."/>
            <person name="Turgeon B."/>
            <person name="Goodwin S."/>
            <person name="Spatafora J."/>
            <person name="Crous P."/>
            <person name="Grigoriev I."/>
        </authorList>
    </citation>
    <scope>NUCLEOTIDE SEQUENCE</scope>
    <source>
        <strain evidence="2">CBS 119925</strain>
    </source>
</reference>
<dbReference type="Proteomes" id="UP000799440">
    <property type="component" value="Unassembled WGS sequence"/>
</dbReference>
<feature type="compositionally biased region" description="Polar residues" evidence="1">
    <location>
        <begin position="36"/>
        <end position="45"/>
    </location>
</feature>
<protein>
    <submittedName>
        <fullName evidence="2">Uncharacterized protein</fullName>
    </submittedName>
</protein>
<evidence type="ECO:0000313" key="2">
    <source>
        <dbReference type="EMBL" id="KAF2746710.1"/>
    </source>
</evidence>
<feature type="region of interest" description="Disordered" evidence="1">
    <location>
        <begin position="1"/>
        <end position="171"/>
    </location>
</feature>
<feature type="region of interest" description="Disordered" evidence="1">
    <location>
        <begin position="245"/>
        <end position="308"/>
    </location>
</feature>
<feature type="compositionally biased region" description="Polar residues" evidence="1">
    <location>
        <begin position="161"/>
        <end position="171"/>
    </location>
</feature>
<feature type="compositionally biased region" description="Polar residues" evidence="1">
    <location>
        <begin position="121"/>
        <end position="146"/>
    </location>
</feature>
<accession>A0A6A6VAZ3</accession>
<evidence type="ECO:0000313" key="3">
    <source>
        <dbReference type="Proteomes" id="UP000799440"/>
    </source>
</evidence>
<evidence type="ECO:0000256" key="1">
    <source>
        <dbReference type="SAM" id="MobiDB-lite"/>
    </source>
</evidence>
<feature type="compositionally biased region" description="Low complexity" evidence="1">
    <location>
        <begin position="81"/>
        <end position="93"/>
    </location>
</feature>
<organism evidence="2 3">
    <name type="scientific">Sporormia fimetaria CBS 119925</name>
    <dbReference type="NCBI Taxonomy" id="1340428"/>
    <lineage>
        <taxon>Eukaryota</taxon>
        <taxon>Fungi</taxon>
        <taxon>Dikarya</taxon>
        <taxon>Ascomycota</taxon>
        <taxon>Pezizomycotina</taxon>
        <taxon>Dothideomycetes</taxon>
        <taxon>Pleosporomycetidae</taxon>
        <taxon>Pleosporales</taxon>
        <taxon>Sporormiaceae</taxon>
        <taxon>Sporormia</taxon>
    </lineage>
</organism>
<feature type="compositionally biased region" description="Polar residues" evidence="1">
    <location>
        <begin position="275"/>
        <end position="286"/>
    </location>
</feature>
<gene>
    <name evidence="2" type="ORF">M011DRAFT_77497</name>
</gene>
<feature type="compositionally biased region" description="Basic residues" evidence="1">
    <location>
        <begin position="287"/>
        <end position="298"/>
    </location>
</feature>
<dbReference type="EMBL" id="MU006576">
    <property type="protein sequence ID" value="KAF2746710.1"/>
    <property type="molecule type" value="Genomic_DNA"/>
</dbReference>
<keyword evidence="3" id="KW-1185">Reference proteome</keyword>
<sequence>MEPGYEASDSSQCVDPLGQESTPPSSEHGAGDGPSDPSQNTSVTAVDTDEEEIETHLKSNSTLCEAPPSEEPPQATGLQQPSVESVPECSSPSAPDPVSATYEDALPKEPDTQDSLGLITDTPSKPTLQSDETLSPSTPARVNATSEDALPEEPAGDVSTEGPTVSFQQPTPHINEAEGVQPAEGMPHVPDLNMDSTADALGLLSFACNLDLVVAQQIDYLDGLRSFLQPYLVQSGTRGYSAFERVNTGSANSRSRQARPPPRVDQKKPNPQGPPNETQISTSINTAKRKGKKKRSHKGSQIPQPKRMASLIDYVKPDQRATLEGSADGRPAGSTPVTSNAEPNHEQAKDAGDATSKENSQEPTDNFTKEDPPIQPINANNAASYSSIYPFSRLPTPSCNMLILGWLPEV</sequence>
<dbReference type="AlphaFoldDB" id="A0A6A6VAZ3"/>
<feature type="region of interest" description="Disordered" evidence="1">
    <location>
        <begin position="323"/>
        <end position="380"/>
    </location>
</feature>